<gene>
    <name evidence="1" type="ORF">HNP98_003068</name>
</gene>
<organism evidence="1 2">
    <name type="scientific">Hymenobacter caeli</name>
    <dbReference type="NCBI Taxonomy" id="2735894"/>
    <lineage>
        <taxon>Bacteria</taxon>
        <taxon>Pseudomonadati</taxon>
        <taxon>Bacteroidota</taxon>
        <taxon>Cytophagia</taxon>
        <taxon>Cytophagales</taxon>
        <taxon>Hymenobacteraceae</taxon>
        <taxon>Hymenobacter</taxon>
    </lineage>
</organism>
<reference evidence="1 2" key="1">
    <citation type="submission" date="2020-05" db="EMBL/GenBank/DDBJ databases">
        <title>Genomic Encyclopedia of Type Strains, Phase IV (KMG-V): Genome sequencing to study the core and pangenomes of soil and plant-associated prokaryotes.</title>
        <authorList>
            <person name="Whitman W."/>
        </authorList>
    </citation>
    <scope>NUCLEOTIDE SEQUENCE [LARGE SCALE GENOMIC DNA]</scope>
    <source>
        <strain evidence="1 2">9A</strain>
    </source>
</reference>
<dbReference type="EMBL" id="JABSNP010000015">
    <property type="protein sequence ID" value="NRT20228.1"/>
    <property type="molecule type" value="Genomic_DNA"/>
</dbReference>
<evidence type="ECO:0000313" key="2">
    <source>
        <dbReference type="Proteomes" id="UP000779507"/>
    </source>
</evidence>
<evidence type="ECO:0000313" key="1">
    <source>
        <dbReference type="EMBL" id="NRT20228.1"/>
    </source>
</evidence>
<protein>
    <submittedName>
        <fullName evidence="1">Uncharacterized protein</fullName>
    </submittedName>
</protein>
<keyword evidence="2" id="KW-1185">Reference proteome</keyword>
<comment type="caution">
    <text evidence="1">The sequence shown here is derived from an EMBL/GenBank/DDBJ whole genome shotgun (WGS) entry which is preliminary data.</text>
</comment>
<name>A0ABX2FSR3_9BACT</name>
<proteinExistence type="predicted"/>
<dbReference type="Proteomes" id="UP000779507">
    <property type="component" value="Unassembled WGS sequence"/>
</dbReference>
<accession>A0ABX2FSR3</accession>
<sequence>MAANLIEGLGTKKETGGEVEDIAAQKVEDQDDGLFHTGSAAAVVRACLPKSAQSSRSMASKLG</sequence>